<keyword evidence="1" id="KW-0812">Transmembrane</keyword>
<evidence type="ECO:0008006" key="4">
    <source>
        <dbReference type="Google" id="ProtNLM"/>
    </source>
</evidence>
<keyword evidence="1" id="KW-0472">Membrane</keyword>
<keyword evidence="1" id="KW-1133">Transmembrane helix</keyword>
<dbReference type="Proteomes" id="UP000230906">
    <property type="component" value="Unassembled WGS sequence"/>
</dbReference>
<proteinExistence type="predicted"/>
<evidence type="ECO:0000313" key="3">
    <source>
        <dbReference type="Proteomes" id="UP000230906"/>
    </source>
</evidence>
<accession>A0A2H0RGC1</accession>
<feature type="transmembrane region" description="Helical" evidence="1">
    <location>
        <begin position="15"/>
        <end position="36"/>
    </location>
</feature>
<evidence type="ECO:0000313" key="2">
    <source>
        <dbReference type="EMBL" id="PIR45480.1"/>
    </source>
</evidence>
<dbReference type="EMBL" id="PCYJ01000019">
    <property type="protein sequence ID" value="PIR45480.1"/>
    <property type="molecule type" value="Genomic_DNA"/>
</dbReference>
<sequence length="121" mass="12882">MGIIKDIWNKCKTDWFLGLVFALGLVLAFGLGRLVAFEASRTPVTITYPNPSDPNVEPNYLTLTNEDITGDIVASKQGSKYHLSSCPGAKQIKPENRVVFPSAAAAAAAGYEPAANCPGLK</sequence>
<dbReference type="AlphaFoldDB" id="A0A2H0RGC1"/>
<dbReference type="Gene3D" id="3.40.10.10">
    <property type="entry name" value="DNA Methylphosphotriester Repair Domain"/>
    <property type="match status" value="1"/>
</dbReference>
<dbReference type="InterPro" id="IPR035451">
    <property type="entry name" value="Ada-like_dom_sf"/>
</dbReference>
<protein>
    <recommendedName>
        <fullName evidence="4">Ada DNA repair metal-binding domain-containing protein</fullName>
    </recommendedName>
</protein>
<evidence type="ECO:0000256" key="1">
    <source>
        <dbReference type="SAM" id="Phobius"/>
    </source>
</evidence>
<comment type="caution">
    <text evidence="2">The sequence shown here is derived from an EMBL/GenBank/DDBJ whole genome shotgun (WGS) entry which is preliminary data.</text>
</comment>
<reference evidence="2 3" key="1">
    <citation type="submission" date="2017-09" db="EMBL/GenBank/DDBJ databases">
        <title>Depth-based differentiation of microbial function through sediment-hosted aquifers and enrichment of novel symbionts in the deep terrestrial subsurface.</title>
        <authorList>
            <person name="Probst A.J."/>
            <person name="Ladd B."/>
            <person name="Jarett J.K."/>
            <person name="Geller-Mcgrath D.E."/>
            <person name="Sieber C.M."/>
            <person name="Emerson J.B."/>
            <person name="Anantharaman K."/>
            <person name="Thomas B.C."/>
            <person name="Malmstrom R."/>
            <person name="Stieglmeier M."/>
            <person name="Klingl A."/>
            <person name="Woyke T."/>
            <person name="Ryan C.M."/>
            <person name="Banfield J.F."/>
        </authorList>
    </citation>
    <scope>NUCLEOTIDE SEQUENCE [LARGE SCALE GENOMIC DNA]</scope>
    <source>
        <strain evidence="2">CG10_big_fil_rev_8_21_14_0_10_50_13</strain>
    </source>
</reference>
<name>A0A2H0RGC1_9BACT</name>
<organism evidence="2 3">
    <name type="scientific">Candidatus Vogelbacteria bacterium CG10_big_fil_rev_8_21_14_0_10_50_13</name>
    <dbReference type="NCBI Taxonomy" id="1975044"/>
    <lineage>
        <taxon>Bacteria</taxon>
        <taxon>Candidatus Vogeliibacteriota</taxon>
    </lineage>
</organism>
<gene>
    <name evidence="2" type="ORF">COV09_01285</name>
</gene>
<dbReference type="SUPFAM" id="SSF57884">
    <property type="entry name" value="Ada DNA repair protein, N-terminal domain (N-Ada 10)"/>
    <property type="match status" value="1"/>
</dbReference>